<reference evidence="3 4" key="1">
    <citation type="submission" date="2017-10" db="EMBL/GenBank/DDBJ databases">
        <title>The new phylogeny of genus Mycobacterium.</title>
        <authorList>
            <person name="Tortoli E."/>
            <person name="Trovato A."/>
            <person name="Cirillo D.M."/>
        </authorList>
    </citation>
    <scope>NUCLEOTIDE SEQUENCE [LARGE SCALE GENOMIC DNA]</scope>
    <source>
        <strain evidence="3 4">IP141170001</strain>
    </source>
</reference>
<keyword evidence="4" id="KW-1185">Reference proteome</keyword>
<gene>
    <name evidence="3" type="ORF">CRI78_04995</name>
</gene>
<dbReference type="EMBL" id="PDCR01000005">
    <property type="protein sequence ID" value="PEG55619.1"/>
    <property type="molecule type" value="Genomic_DNA"/>
</dbReference>
<feature type="region of interest" description="Disordered" evidence="1">
    <location>
        <begin position="332"/>
        <end position="352"/>
    </location>
</feature>
<organism evidence="3 4">
    <name type="scientific">Mycolicibacterium diernhoferi</name>
    <dbReference type="NCBI Taxonomy" id="1801"/>
    <lineage>
        <taxon>Bacteria</taxon>
        <taxon>Bacillati</taxon>
        <taxon>Actinomycetota</taxon>
        <taxon>Actinomycetes</taxon>
        <taxon>Mycobacteriales</taxon>
        <taxon>Mycobacteriaceae</taxon>
        <taxon>Mycolicibacterium</taxon>
    </lineage>
</organism>
<sequence length="352" mass="35571">MTAAGVGWVLVDGSAAGAGPLDDDQFTVRDLDELLPRCVAAVRGAAAIAASTGRRISSIGVCWSAEVEDRMAALLAELRAAGYADVRPVRQVTPVPRPDSEVPLTARADRVDPCGLLAEMLASVSGSEIDADDDEAFGRHDMTGGPDAGQTPAYAAGQAVVTDAAPPAPIAITRPRRTWTPPKVTAPNWRPRVPAVPNWRLPVPAGRASTAAAAVAVTALVALFAVGSQFVGSGTEQPGEAALAGRSSASTAETTAVVRSAPPAPQPMAAAPNPGPVQENVSTPPVQLALPQPRPVVQQPSATAEAPVSAEPLAAPEVAATEVVAVAESVPVPDAVPAVPEPPADPVLSALP</sequence>
<evidence type="ECO:0000259" key="2">
    <source>
        <dbReference type="Pfam" id="PF23717"/>
    </source>
</evidence>
<name>A0A2A7NYE1_9MYCO</name>
<comment type="caution">
    <text evidence="3">The sequence shown here is derived from an EMBL/GenBank/DDBJ whole genome shotgun (WGS) entry which is preliminary data.</text>
</comment>
<dbReference type="Proteomes" id="UP000220340">
    <property type="component" value="Unassembled WGS sequence"/>
</dbReference>
<feature type="region of interest" description="Disordered" evidence="1">
    <location>
        <begin position="234"/>
        <end position="288"/>
    </location>
</feature>
<dbReference type="AlphaFoldDB" id="A0A2A7NYE1"/>
<dbReference type="InterPro" id="IPR055583">
    <property type="entry name" value="DUF7159"/>
</dbReference>
<evidence type="ECO:0000313" key="4">
    <source>
        <dbReference type="Proteomes" id="UP000220340"/>
    </source>
</evidence>
<protein>
    <recommendedName>
        <fullName evidence="2">DUF7159 domain-containing protein</fullName>
    </recommendedName>
</protein>
<dbReference type="Pfam" id="PF23717">
    <property type="entry name" value="DUF7159"/>
    <property type="match status" value="1"/>
</dbReference>
<feature type="domain" description="DUF7159" evidence="2">
    <location>
        <begin position="1"/>
        <end position="92"/>
    </location>
</feature>
<accession>A0A2A7NYE1</accession>
<evidence type="ECO:0000313" key="3">
    <source>
        <dbReference type="EMBL" id="PEG55619.1"/>
    </source>
</evidence>
<proteinExistence type="predicted"/>
<evidence type="ECO:0000256" key="1">
    <source>
        <dbReference type="SAM" id="MobiDB-lite"/>
    </source>
</evidence>